<reference evidence="2" key="2">
    <citation type="journal article" date="2024" name="Plant">
        <title>Genomic evolution and insights into agronomic trait innovations of Sesamum species.</title>
        <authorList>
            <person name="Miao H."/>
            <person name="Wang L."/>
            <person name="Qu L."/>
            <person name="Liu H."/>
            <person name="Sun Y."/>
            <person name="Le M."/>
            <person name="Wang Q."/>
            <person name="Wei S."/>
            <person name="Zheng Y."/>
            <person name="Lin W."/>
            <person name="Duan Y."/>
            <person name="Cao H."/>
            <person name="Xiong S."/>
            <person name="Wang X."/>
            <person name="Wei L."/>
            <person name="Li C."/>
            <person name="Ma Q."/>
            <person name="Ju M."/>
            <person name="Zhao R."/>
            <person name="Li G."/>
            <person name="Mu C."/>
            <person name="Tian Q."/>
            <person name="Mei H."/>
            <person name="Zhang T."/>
            <person name="Gao T."/>
            <person name="Zhang H."/>
        </authorList>
    </citation>
    <scope>NUCLEOTIDE SEQUENCE</scope>
    <source>
        <strain evidence="2">G02</strain>
    </source>
</reference>
<name>A0AAW2U8J0_SESRA</name>
<proteinExistence type="predicted"/>
<sequence length="85" mass="9715">MTGDGSSSWNSSSSLHTPTAPDKTCDDHIRDIVTSRTDPRHNHRVHATAVIPQVRRLLPYYRSWGLESYRSSLQRLPYNDPHESV</sequence>
<accession>A0AAW2U8J0</accession>
<dbReference type="EMBL" id="JACGWJ010000006">
    <property type="protein sequence ID" value="KAL0413217.1"/>
    <property type="molecule type" value="Genomic_DNA"/>
</dbReference>
<dbReference type="AlphaFoldDB" id="A0AAW2U8J0"/>
<reference evidence="2" key="1">
    <citation type="submission" date="2020-06" db="EMBL/GenBank/DDBJ databases">
        <authorList>
            <person name="Li T."/>
            <person name="Hu X."/>
            <person name="Zhang T."/>
            <person name="Song X."/>
            <person name="Zhang H."/>
            <person name="Dai N."/>
            <person name="Sheng W."/>
            <person name="Hou X."/>
            <person name="Wei L."/>
        </authorList>
    </citation>
    <scope>NUCLEOTIDE SEQUENCE</scope>
    <source>
        <strain evidence="2">G02</strain>
        <tissue evidence="2">Leaf</tissue>
    </source>
</reference>
<feature type="region of interest" description="Disordered" evidence="1">
    <location>
        <begin position="1"/>
        <end position="27"/>
    </location>
</feature>
<evidence type="ECO:0000256" key="1">
    <source>
        <dbReference type="SAM" id="MobiDB-lite"/>
    </source>
</evidence>
<feature type="compositionally biased region" description="Low complexity" evidence="1">
    <location>
        <begin position="1"/>
        <end position="14"/>
    </location>
</feature>
<comment type="caution">
    <text evidence="2">The sequence shown here is derived from an EMBL/GenBank/DDBJ whole genome shotgun (WGS) entry which is preliminary data.</text>
</comment>
<evidence type="ECO:0000313" key="2">
    <source>
        <dbReference type="EMBL" id="KAL0413217.1"/>
    </source>
</evidence>
<gene>
    <name evidence="2" type="ORF">Sradi_1523400</name>
</gene>
<organism evidence="2">
    <name type="scientific">Sesamum radiatum</name>
    <name type="common">Black benniseed</name>
    <dbReference type="NCBI Taxonomy" id="300843"/>
    <lineage>
        <taxon>Eukaryota</taxon>
        <taxon>Viridiplantae</taxon>
        <taxon>Streptophyta</taxon>
        <taxon>Embryophyta</taxon>
        <taxon>Tracheophyta</taxon>
        <taxon>Spermatophyta</taxon>
        <taxon>Magnoliopsida</taxon>
        <taxon>eudicotyledons</taxon>
        <taxon>Gunneridae</taxon>
        <taxon>Pentapetalae</taxon>
        <taxon>asterids</taxon>
        <taxon>lamiids</taxon>
        <taxon>Lamiales</taxon>
        <taxon>Pedaliaceae</taxon>
        <taxon>Sesamum</taxon>
    </lineage>
</organism>
<protein>
    <submittedName>
        <fullName evidence="2">Uncharacterized protein</fullName>
    </submittedName>
</protein>